<proteinExistence type="predicted"/>
<dbReference type="PIRSF" id="PIRSF015921">
    <property type="entry name" value="FA_sphinglp_des"/>
    <property type="match status" value="1"/>
</dbReference>
<dbReference type="EMBL" id="BAABHQ010000027">
    <property type="protein sequence ID" value="GAA4895284.1"/>
    <property type="molecule type" value="Genomic_DNA"/>
</dbReference>
<gene>
    <name evidence="3" type="ORF">GCM10023203_56950</name>
</gene>
<accession>A0ABP9FDB7</accession>
<dbReference type="RefSeq" id="WP_274233332.1">
    <property type="nucleotide sequence ID" value="NZ_BAABHQ010000027.1"/>
</dbReference>
<dbReference type="InterPro" id="IPR005804">
    <property type="entry name" value="FA_desaturase_dom"/>
</dbReference>
<dbReference type="InterPro" id="IPR012171">
    <property type="entry name" value="Fatty_acid_desaturase"/>
</dbReference>
<protein>
    <submittedName>
        <fullName evidence="3">Acyl-CoA desaturase</fullName>
    </submittedName>
</protein>
<dbReference type="CDD" id="cd03506">
    <property type="entry name" value="Delta6-FADS-like"/>
    <property type="match status" value="1"/>
</dbReference>
<feature type="domain" description="Fatty acid desaturase" evidence="2">
    <location>
        <begin position="61"/>
        <end position="318"/>
    </location>
</feature>
<keyword evidence="1" id="KW-1133">Transmembrane helix</keyword>
<sequence length="363" mass="39930">MIRESSIGATPAPPQDLFPELVRTVKQAGLLQRRRGAYLGLFALNGFLAALGVAAFVVLGSSWWQMLTAVFAGLVSTQLAFLGHDAGHRQIFGRKRPNDVVGYLHGCLVGMSFGAWVGKHNRHHAQPNHADGDPDIDIPVLAFSVDQVAGRRGLVRWTVAHQAILFFPLLLLEGWSLHITSAQAALRGEVPRSRLELALLAVHAVGYLTALFLVLTPLQAIVFALVHQGVWGTYMGLAFAPNHKGMPIIEPGRRLDHLHKQVLTARNVRGGPVVDYVLGGLNHQVEHHLFPAMPRPNLRRAQVLVAAFCAEHDLPYTRTGALDSYGQVLRHLHAVGAPLRSSHRDMPRGRRHLVSCWSDFRAR</sequence>
<dbReference type="Proteomes" id="UP001500457">
    <property type="component" value="Unassembled WGS sequence"/>
</dbReference>
<feature type="transmembrane region" description="Helical" evidence="1">
    <location>
        <begin position="36"/>
        <end position="57"/>
    </location>
</feature>
<name>A0ABP9FDB7_9PSEU</name>
<keyword evidence="4" id="KW-1185">Reference proteome</keyword>
<feature type="transmembrane region" description="Helical" evidence="1">
    <location>
        <begin position="197"/>
        <end position="215"/>
    </location>
</feature>
<dbReference type="PANTHER" id="PTHR19353">
    <property type="entry name" value="FATTY ACID DESATURASE 2"/>
    <property type="match status" value="1"/>
</dbReference>
<reference evidence="4" key="1">
    <citation type="journal article" date="2019" name="Int. J. Syst. Evol. Microbiol.">
        <title>The Global Catalogue of Microorganisms (GCM) 10K type strain sequencing project: providing services to taxonomists for standard genome sequencing and annotation.</title>
        <authorList>
            <consortium name="The Broad Institute Genomics Platform"/>
            <consortium name="The Broad Institute Genome Sequencing Center for Infectious Disease"/>
            <person name="Wu L."/>
            <person name="Ma J."/>
        </authorList>
    </citation>
    <scope>NUCLEOTIDE SEQUENCE [LARGE SCALE GENOMIC DNA]</scope>
    <source>
        <strain evidence="4">JCM 17983</strain>
    </source>
</reference>
<dbReference type="PANTHER" id="PTHR19353:SF19">
    <property type="entry name" value="DELTA(5) FATTY ACID DESATURASE C-RELATED"/>
    <property type="match status" value="1"/>
</dbReference>
<comment type="caution">
    <text evidence="3">The sequence shown here is derived from an EMBL/GenBank/DDBJ whole genome shotgun (WGS) entry which is preliminary data.</text>
</comment>
<feature type="transmembrane region" description="Helical" evidence="1">
    <location>
        <begin position="63"/>
        <end position="81"/>
    </location>
</feature>
<evidence type="ECO:0000313" key="4">
    <source>
        <dbReference type="Proteomes" id="UP001500457"/>
    </source>
</evidence>
<dbReference type="Pfam" id="PF00487">
    <property type="entry name" value="FA_desaturase"/>
    <property type="match status" value="1"/>
</dbReference>
<keyword evidence="1" id="KW-0812">Transmembrane</keyword>
<keyword evidence="1" id="KW-0472">Membrane</keyword>
<evidence type="ECO:0000259" key="2">
    <source>
        <dbReference type="Pfam" id="PF00487"/>
    </source>
</evidence>
<organism evidence="3 4">
    <name type="scientific">Actinomycetospora straminea</name>
    <dbReference type="NCBI Taxonomy" id="663607"/>
    <lineage>
        <taxon>Bacteria</taxon>
        <taxon>Bacillati</taxon>
        <taxon>Actinomycetota</taxon>
        <taxon>Actinomycetes</taxon>
        <taxon>Pseudonocardiales</taxon>
        <taxon>Pseudonocardiaceae</taxon>
        <taxon>Actinomycetospora</taxon>
    </lineage>
</organism>
<evidence type="ECO:0000256" key="1">
    <source>
        <dbReference type="SAM" id="Phobius"/>
    </source>
</evidence>
<evidence type="ECO:0000313" key="3">
    <source>
        <dbReference type="EMBL" id="GAA4895284.1"/>
    </source>
</evidence>
<feature type="transmembrane region" description="Helical" evidence="1">
    <location>
        <begin position="159"/>
        <end position="177"/>
    </location>
</feature>